<evidence type="ECO:0008006" key="5">
    <source>
        <dbReference type="Google" id="ProtNLM"/>
    </source>
</evidence>
<sequence>MNICKTGIAIAVSSLMASGSAWALVDNNDVLSNNTTYVDASDTTTTTTNTDLSDNNSFNDTNSNNSSTDVDLLSNNDTETNTLTSNDNDTDVDLLSNNTDNSVNNSGNSSNSASWTDNSSSQSYELRIDSEVVVANASLSGNVSGVGVSYGGGFVSAGVSVNNMNSLDGMSGAAGIVTVSQNSGANSLTQQAVTTNASLFTD</sequence>
<evidence type="ECO:0000313" key="3">
    <source>
        <dbReference type="EMBL" id="MDW6019292.1"/>
    </source>
</evidence>
<evidence type="ECO:0000256" key="2">
    <source>
        <dbReference type="SAM" id="SignalP"/>
    </source>
</evidence>
<keyword evidence="2" id="KW-0732">Signal</keyword>
<feature type="signal peptide" evidence="2">
    <location>
        <begin position="1"/>
        <end position="23"/>
    </location>
</feature>
<protein>
    <recommendedName>
        <fullName evidence="5">Dentin sialophosphoprotein</fullName>
    </recommendedName>
</protein>
<accession>A0ABU4INA0</accession>
<reference evidence="3 4" key="1">
    <citation type="submission" date="2023-11" db="EMBL/GenBank/DDBJ databases">
        <title>Plant-associative lifestyle of Vibrio porteresiae and its evolutionary dynamics.</title>
        <authorList>
            <person name="Rameshkumar N."/>
            <person name="Kirti K."/>
        </authorList>
    </citation>
    <scope>NUCLEOTIDE SEQUENCE [LARGE SCALE GENOMIC DNA]</scope>
    <source>
        <strain evidence="3 4">MSSRF60</strain>
    </source>
</reference>
<proteinExistence type="predicted"/>
<feature type="compositionally biased region" description="Low complexity" evidence="1">
    <location>
        <begin position="41"/>
        <end position="119"/>
    </location>
</feature>
<feature type="region of interest" description="Disordered" evidence="1">
    <location>
        <begin position="39"/>
        <end position="119"/>
    </location>
</feature>
<comment type="caution">
    <text evidence="3">The sequence shown here is derived from an EMBL/GenBank/DDBJ whole genome shotgun (WGS) entry which is preliminary data.</text>
</comment>
<feature type="chain" id="PRO_5046002164" description="Dentin sialophosphoprotein" evidence="2">
    <location>
        <begin position="24"/>
        <end position="202"/>
    </location>
</feature>
<dbReference type="RefSeq" id="WP_102939585.1">
    <property type="nucleotide sequence ID" value="NZ_AP024894.1"/>
</dbReference>
<dbReference type="Proteomes" id="UP001272325">
    <property type="component" value="Unassembled WGS sequence"/>
</dbReference>
<organism evidence="3 4">
    <name type="scientific">Vibrio plantisponsor</name>
    <dbReference type="NCBI Taxonomy" id="664643"/>
    <lineage>
        <taxon>Bacteria</taxon>
        <taxon>Pseudomonadati</taxon>
        <taxon>Pseudomonadota</taxon>
        <taxon>Gammaproteobacteria</taxon>
        <taxon>Vibrionales</taxon>
        <taxon>Vibrionaceae</taxon>
        <taxon>Vibrio</taxon>
    </lineage>
</organism>
<evidence type="ECO:0000313" key="4">
    <source>
        <dbReference type="Proteomes" id="UP001272325"/>
    </source>
</evidence>
<gene>
    <name evidence="3" type="ORF">SBW85_16475</name>
</gene>
<dbReference type="EMBL" id="JAWRCN010000002">
    <property type="protein sequence ID" value="MDW6019292.1"/>
    <property type="molecule type" value="Genomic_DNA"/>
</dbReference>
<name>A0ABU4INA0_9VIBR</name>
<keyword evidence="4" id="KW-1185">Reference proteome</keyword>
<evidence type="ECO:0000256" key="1">
    <source>
        <dbReference type="SAM" id="MobiDB-lite"/>
    </source>
</evidence>